<sequence>MKKIFVLLSVLFIFSGNVLADDFGSSGDLWDNYADDTATRAGQQKPVTDEQFNSIVDKLKAKRQKKPKKMKGESFQQSNETNEIKEAVEELPILSISIPLKLNDDGVLPVGHYQAKGEMIDGVPRIKLYQSQFLMADFPATETNDDFNEPEINFIKLKDYNENQVKIIFGSMDFNAFAIVDIAR</sequence>
<dbReference type="EMBL" id="JADIND010000002">
    <property type="protein sequence ID" value="MBO8429756.1"/>
    <property type="molecule type" value="Genomic_DNA"/>
</dbReference>
<gene>
    <name evidence="2" type="ORF">IAC76_00040</name>
</gene>
<reference evidence="2" key="1">
    <citation type="submission" date="2020-10" db="EMBL/GenBank/DDBJ databases">
        <authorList>
            <person name="Gilroy R."/>
        </authorList>
    </citation>
    <scope>NUCLEOTIDE SEQUENCE</scope>
    <source>
        <strain evidence="2">10192</strain>
    </source>
</reference>
<proteinExistence type="predicted"/>
<feature type="signal peptide" evidence="1">
    <location>
        <begin position="1"/>
        <end position="20"/>
    </location>
</feature>
<keyword evidence="1" id="KW-0732">Signal</keyword>
<dbReference type="AlphaFoldDB" id="A0A9D9GYH7"/>
<evidence type="ECO:0000313" key="2">
    <source>
        <dbReference type="EMBL" id="MBO8429756.1"/>
    </source>
</evidence>
<protein>
    <submittedName>
        <fullName evidence="2">Uncharacterized protein</fullName>
    </submittedName>
</protein>
<organism evidence="2 3">
    <name type="scientific">Candidatus Scatousia excrementipullorum</name>
    <dbReference type="NCBI Taxonomy" id="2840936"/>
    <lineage>
        <taxon>Bacteria</taxon>
        <taxon>Candidatus Scatousia</taxon>
    </lineage>
</organism>
<evidence type="ECO:0000313" key="3">
    <source>
        <dbReference type="Proteomes" id="UP000823632"/>
    </source>
</evidence>
<feature type="chain" id="PRO_5039480381" evidence="1">
    <location>
        <begin position="21"/>
        <end position="184"/>
    </location>
</feature>
<evidence type="ECO:0000256" key="1">
    <source>
        <dbReference type="SAM" id="SignalP"/>
    </source>
</evidence>
<dbReference type="Proteomes" id="UP000823632">
    <property type="component" value="Unassembled WGS sequence"/>
</dbReference>
<reference evidence="2" key="2">
    <citation type="journal article" date="2021" name="PeerJ">
        <title>Extensive microbial diversity within the chicken gut microbiome revealed by metagenomics and culture.</title>
        <authorList>
            <person name="Gilroy R."/>
            <person name="Ravi A."/>
            <person name="Getino M."/>
            <person name="Pursley I."/>
            <person name="Horton D.L."/>
            <person name="Alikhan N.F."/>
            <person name="Baker D."/>
            <person name="Gharbi K."/>
            <person name="Hall N."/>
            <person name="Watson M."/>
            <person name="Adriaenssens E.M."/>
            <person name="Foster-Nyarko E."/>
            <person name="Jarju S."/>
            <person name="Secka A."/>
            <person name="Antonio M."/>
            <person name="Oren A."/>
            <person name="Chaudhuri R.R."/>
            <person name="La Ragione R."/>
            <person name="Hildebrand F."/>
            <person name="Pallen M.J."/>
        </authorList>
    </citation>
    <scope>NUCLEOTIDE SEQUENCE</scope>
    <source>
        <strain evidence="2">10192</strain>
    </source>
</reference>
<comment type="caution">
    <text evidence="2">The sequence shown here is derived from an EMBL/GenBank/DDBJ whole genome shotgun (WGS) entry which is preliminary data.</text>
</comment>
<name>A0A9D9GYH7_9BACT</name>
<accession>A0A9D9GYH7</accession>